<keyword evidence="9" id="KW-1185">Reference proteome</keyword>
<dbReference type="InterPro" id="IPR013786">
    <property type="entry name" value="AcylCoA_DH/ox_N"/>
</dbReference>
<dbReference type="Gene3D" id="1.10.540.10">
    <property type="entry name" value="Acyl-CoA dehydrogenase/oxidase, N-terminal domain"/>
    <property type="match status" value="1"/>
</dbReference>
<name>A0A841J3Z3_9SPHN</name>
<evidence type="ECO:0000313" key="8">
    <source>
        <dbReference type="EMBL" id="MBB6122971.1"/>
    </source>
</evidence>
<feature type="domain" description="Acyl-CoA dehydrogenase/oxidase C-terminal" evidence="6">
    <location>
        <begin position="210"/>
        <end position="344"/>
    </location>
</feature>
<comment type="cofactor">
    <cofactor evidence="1">
        <name>FAD</name>
        <dbReference type="ChEBI" id="CHEBI:57692"/>
    </cofactor>
</comment>
<dbReference type="Pfam" id="PF00441">
    <property type="entry name" value="Acyl-CoA_dh_1"/>
    <property type="match status" value="1"/>
</dbReference>
<dbReference type="SUPFAM" id="SSF47203">
    <property type="entry name" value="Acyl-CoA dehydrogenase C-terminal domain-like"/>
    <property type="match status" value="1"/>
</dbReference>
<dbReference type="InterPro" id="IPR037069">
    <property type="entry name" value="AcylCoA_DH/ox_N_sf"/>
</dbReference>
<evidence type="ECO:0000256" key="3">
    <source>
        <dbReference type="ARBA" id="ARBA00022630"/>
    </source>
</evidence>
<keyword evidence="5" id="KW-0560">Oxidoreductase</keyword>
<dbReference type="Proteomes" id="UP000552700">
    <property type="component" value="Unassembled WGS sequence"/>
</dbReference>
<evidence type="ECO:0000256" key="5">
    <source>
        <dbReference type="ARBA" id="ARBA00023002"/>
    </source>
</evidence>
<dbReference type="GO" id="GO:0050660">
    <property type="term" value="F:flavin adenine dinucleotide binding"/>
    <property type="evidence" value="ECO:0007669"/>
    <property type="project" value="InterPro"/>
</dbReference>
<comment type="similarity">
    <text evidence="2">Belongs to the acyl-CoA dehydrogenase family.</text>
</comment>
<dbReference type="GO" id="GO:0003995">
    <property type="term" value="F:acyl-CoA dehydrogenase activity"/>
    <property type="evidence" value="ECO:0007669"/>
    <property type="project" value="TreeGrafter"/>
</dbReference>
<reference evidence="8 9" key="1">
    <citation type="submission" date="2020-08" db="EMBL/GenBank/DDBJ databases">
        <title>Genomic Encyclopedia of Type Strains, Phase IV (KMG-IV): sequencing the most valuable type-strain genomes for metagenomic binning, comparative biology and taxonomic classification.</title>
        <authorList>
            <person name="Goeker M."/>
        </authorList>
    </citation>
    <scope>NUCLEOTIDE SEQUENCE [LARGE SCALE GENOMIC DNA]</scope>
    <source>
        <strain evidence="8 9">DSM 102255</strain>
    </source>
</reference>
<evidence type="ECO:0000256" key="2">
    <source>
        <dbReference type="ARBA" id="ARBA00009347"/>
    </source>
</evidence>
<dbReference type="Pfam" id="PF02771">
    <property type="entry name" value="Acyl-CoA_dh_N"/>
    <property type="match status" value="1"/>
</dbReference>
<dbReference type="InterPro" id="IPR036250">
    <property type="entry name" value="AcylCo_DH-like_C"/>
</dbReference>
<evidence type="ECO:0000259" key="6">
    <source>
        <dbReference type="Pfam" id="PF00441"/>
    </source>
</evidence>
<dbReference type="InterPro" id="IPR009075">
    <property type="entry name" value="AcylCo_DH/oxidase_C"/>
</dbReference>
<sequence length="354" mass="37558">MSAHDISEAISMIRESAAGIAVRHDLGRIRKLRYSVPGFDRTTWRNMCEMGWLALSLPEEKGGVGLGMTASCALMEELGRALVPEPVIGATLAIQTLGDDQLPDVLSGEKMILPAWQTTRSGMSTSDPIPVENGTVNGVMRYVPMAAGADAFVVATANGWGLVDAHSPTLALDVAQTQDGGHYGTLTFSGTPVSIVSDTALAGPVAQATLATAAYLLGVIDEAIERTLDYLRTRVQFGKPIGSFQSLQHRMVDLSLEAALTRASVADAARIWDGSPGSSKAYAAVSRAKARASTTAMLVTRQAIQMHGGIGYTDEHDIGLYLRKAMVMAPAYGDAALHRKRFAQYMPDHAEAAA</sequence>
<dbReference type="PANTHER" id="PTHR43884:SF20">
    <property type="entry name" value="ACYL-COA DEHYDROGENASE FADE28"/>
    <property type="match status" value="1"/>
</dbReference>
<keyword evidence="3" id="KW-0285">Flavoprotein</keyword>
<feature type="domain" description="Acyl-CoA dehydrogenase/oxidase N-terminal" evidence="7">
    <location>
        <begin position="8"/>
        <end position="84"/>
    </location>
</feature>
<accession>A0A841J3Z3</accession>
<dbReference type="SUPFAM" id="SSF56645">
    <property type="entry name" value="Acyl-CoA dehydrogenase NM domain-like"/>
    <property type="match status" value="1"/>
</dbReference>
<dbReference type="EMBL" id="JACIJP010000001">
    <property type="protein sequence ID" value="MBB6122971.1"/>
    <property type="molecule type" value="Genomic_DNA"/>
</dbReference>
<protein>
    <submittedName>
        <fullName evidence="8">Alkylation response protein AidB-like acyl-CoA dehydrogenase</fullName>
    </submittedName>
</protein>
<dbReference type="AlphaFoldDB" id="A0A841J3Z3"/>
<proteinExistence type="inferred from homology"/>
<comment type="caution">
    <text evidence="8">The sequence shown here is derived from an EMBL/GenBank/DDBJ whole genome shotgun (WGS) entry which is preliminary data.</text>
</comment>
<gene>
    <name evidence="8" type="ORF">FHS92_000678</name>
</gene>
<organism evidence="8 9">
    <name type="scientific">Sphingobium subterraneum</name>
    <dbReference type="NCBI Taxonomy" id="627688"/>
    <lineage>
        <taxon>Bacteria</taxon>
        <taxon>Pseudomonadati</taxon>
        <taxon>Pseudomonadota</taxon>
        <taxon>Alphaproteobacteria</taxon>
        <taxon>Sphingomonadales</taxon>
        <taxon>Sphingomonadaceae</taxon>
        <taxon>Sphingobium</taxon>
    </lineage>
</organism>
<keyword evidence="4" id="KW-0274">FAD</keyword>
<dbReference type="PANTHER" id="PTHR43884">
    <property type="entry name" value="ACYL-COA DEHYDROGENASE"/>
    <property type="match status" value="1"/>
</dbReference>
<evidence type="ECO:0000313" key="9">
    <source>
        <dbReference type="Proteomes" id="UP000552700"/>
    </source>
</evidence>
<dbReference type="RefSeq" id="WP_184077509.1">
    <property type="nucleotide sequence ID" value="NZ_JACIJP010000001.1"/>
</dbReference>
<evidence type="ECO:0000256" key="1">
    <source>
        <dbReference type="ARBA" id="ARBA00001974"/>
    </source>
</evidence>
<evidence type="ECO:0000256" key="4">
    <source>
        <dbReference type="ARBA" id="ARBA00022827"/>
    </source>
</evidence>
<dbReference type="InterPro" id="IPR009100">
    <property type="entry name" value="AcylCoA_DH/oxidase_NM_dom_sf"/>
</dbReference>
<evidence type="ECO:0000259" key="7">
    <source>
        <dbReference type="Pfam" id="PF02771"/>
    </source>
</evidence>
<dbReference type="Gene3D" id="1.20.140.10">
    <property type="entry name" value="Butyryl-CoA Dehydrogenase, subunit A, domain 3"/>
    <property type="match status" value="1"/>
</dbReference>